<accession>A0AAV8SHP9</accession>
<evidence type="ECO:0000313" key="5">
    <source>
        <dbReference type="Proteomes" id="UP001159364"/>
    </source>
</evidence>
<dbReference type="GO" id="GO:0005524">
    <property type="term" value="F:ATP binding"/>
    <property type="evidence" value="ECO:0007669"/>
    <property type="project" value="InterPro"/>
</dbReference>
<dbReference type="SUPFAM" id="SSF56112">
    <property type="entry name" value="Protein kinase-like (PK-like)"/>
    <property type="match status" value="1"/>
</dbReference>
<organism evidence="4 5">
    <name type="scientific">Erythroxylum novogranatense</name>
    <dbReference type="NCBI Taxonomy" id="1862640"/>
    <lineage>
        <taxon>Eukaryota</taxon>
        <taxon>Viridiplantae</taxon>
        <taxon>Streptophyta</taxon>
        <taxon>Embryophyta</taxon>
        <taxon>Tracheophyta</taxon>
        <taxon>Spermatophyta</taxon>
        <taxon>Magnoliopsida</taxon>
        <taxon>eudicotyledons</taxon>
        <taxon>Gunneridae</taxon>
        <taxon>Pentapetalae</taxon>
        <taxon>rosids</taxon>
        <taxon>fabids</taxon>
        <taxon>Malpighiales</taxon>
        <taxon>Erythroxylaceae</taxon>
        <taxon>Erythroxylum</taxon>
    </lineage>
</organism>
<dbReference type="Proteomes" id="UP001159364">
    <property type="component" value="Linkage Group LG11"/>
</dbReference>
<dbReference type="GO" id="GO:0004672">
    <property type="term" value="F:protein kinase activity"/>
    <property type="evidence" value="ECO:0007669"/>
    <property type="project" value="InterPro"/>
</dbReference>
<protein>
    <recommendedName>
        <fullName evidence="3">Protein kinase domain-containing protein</fullName>
    </recommendedName>
</protein>
<dbReference type="Gene3D" id="1.10.510.10">
    <property type="entry name" value="Transferase(Phosphotransferase) domain 1"/>
    <property type="match status" value="1"/>
</dbReference>
<keyword evidence="5" id="KW-1185">Reference proteome</keyword>
<dbReference type="Pfam" id="PF07714">
    <property type="entry name" value="PK_Tyr_Ser-Thr"/>
    <property type="match status" value="1"/>
</dbReference>
<feature type="transmembrane region" description="Helical" evidence="2">
    <location>
        <begin position="555"/>
        <end position="577"/>
    </location>
</feature>
<dbReference type="PANTHER" id="PTHR47209">
    <property type="entry name" value="OS06G0639500 PROTEIN"/>
    <property type="match status" value="1"/>
</dbReference>
<evidence type="ECO:0000256" key="2">
    <source>
        <dbReference type="SAM" id="Phobius"/>
    </source>
</evidence>
<proteinExistence type="predicted"/>
<gene>
    <name evidence="4" type="ORF">K2173_025785</name>
</gene>
<evidence type="ECO:0000313" key="4">
    <source>
        <dbReference type="EMBL" id="KAJ8751629.1"/>
    </source>
</evidence>
<dbReference type="InterPro" id="IPR000719">
    <property type="entry name" value="Prot_kinase_dom"/>
</dbReference>
<dbReference type="InterPro" id="IPR001245">
    <property type="entry name" value="Ser-Thr/Tyr_kinase_cat_dom"/>
</dbReference>
<feature type="compositionally biased region" description="Polar residues" evidence="1">
    <location>
        <begin position="588"/>
        <end position="611"/>
    </location>
</feature>
<dbReference type="InterPro" id="IPR053293">
    <property type="entry name" value="OCM_Kinase"/>
</dbReference>
<feature type="domain" description="Protein kinase" evidence="3">
    <location>
        <begin position="44"/>
        <end position="315"/>
    </location>
</feature>
<dbReference type="Gene3D" id="3.30.200.20">
    <property type="entry name" value="Phosphorylase Kinase, domain 1"/>
    <property type="match status" value="1"/>
</dbReference>
<evidence type="ECO:0000259" key="3">
    <source>
        <dbReference type="PROSITE" id="PS50011"/>
    </source>
</evidence>
<name>A0AAV8SHP9_9ROSI</name>
<keyword evidence="2" id="KW-1133">Transmembrane helix</keyword>
<sequence>MAGKLVSAQPNTFEYELLEGDPDRIKTVVATSNPSTPWIDPATLKLRHRIGRGPFGDVWLATLHQCSEDYDEYHEVAIKMLTPIKEEYMRTVLDKFDNLFSKCQGIEGVCLLHGISTISGKICIIMKFYEGSIADRMARLKGGKFTLLDVLRYGIELAQGILELHAKDILVLNLKISNFLLDINDQAVLGDVGIPFLLLEVPPPSSDVSRRLGTPNYMAPEQWQPEERGPVSLETDSWGFACSIVEMLTGVQPWCGRSVEEIYESVVIKQEKPHIPADIPPPVENVLLSCFEYDFRNRPLMKDILSVLRSSQNMVNTDGVWTGMEDRKISDKPSGYGYTKWFLSKDHLQVGDTVRSRKPLNSCGHEYMDVPEGTVVGLEHDTDQNGFVLVRVPRIHDPLRVPASTLERVIHGLAAGDWVRLKEENKKHSPVGILHSINSDGNVTVGFIGVGTLWKGNSSDLQMAEPYFVGQFVRLKTNVINPRFEWPHKTGGGWATGKIWRILPNGCLIVKFPGRLTFGEKYSSFLADPAEVETISFSTCPGIVKKYQHLEDFHWAVRPLLIVLGIFTAVKMGTFVGKKIGGSKVKRPQSSTVQGDSQQTDGQTIGNANNSAWLPPSVANILGVSAAAAR</sequence>
<keyword evidence="2" id="KW-0812">Transmembrane</keyword>
<comment type="caution">
    <text evidence="4">The sequence shown here is derived from an EMBL/GenBank/DDBJ whole genome shotgun (WGS) entry which is preliminary data.</text>
</comment>
<feature type="region of interest" description="Disordered" evidence="1">
    <location>
        <begin position="582"/>
        <end position="611"/>
    </location>
</feature>
<dbReference type="PANTHER" id="PTHR47209:SF1">
    <property type="entry name" value="OS06G0639500 PROTEIN"/>
    <property type="match status" value="1"/>
</dbReference>
<dbReference type="EMBL" id="JAIWQS010000011">
    <property type="protein sequence ID" value="KAJ8751629.1"/>
    <property type="molecule type" value="Genomic_DNA"/>
</dbReference>
<dbReference type="PROSITE" id="PS50011">
    <property type="entry name" value="PROTEIN_KINASE_DOM"/>
    <property type="match status" value="1"/>
</dbReference>
<evidence type="ECO:0000256" key="1">
    <source>
        <dbReference type="SAM" id="MobiDB-lite"/>
    </source>
</evidence>
<reference evidence="4 5" key="1">
    <citation type="submission" date="2021-09" db="EMBL/GenBank/DDBJ databases">
        <title>Genomic insights and catalytic innovation underlie evolution of tropane alkaloids biosynthesis.</title>
        <authorList>
            <person name="Wang Y.-J."/>
            <person name="Tian T."/>
            <person name="Huang J.-P."/>
            <person name="Huang S.-X."/>
        </authorList>
    </citation>
    <scope>NUCLEOTIDE SEQUENCE [LARGE SCALE GENOMIC DNA]</scope>
    <source>
        <strain evidence="4">KIB-2018</strain>
        <tissue evidence="4">Leaf</tissue>
    </source>
</reference>
<dbReference type="AlphaFoldDB" id="A0AAV8SHP9"/>
<dbReference type="InterPro" id="IPR011009">
    <property type="entry name" value="Kinase-like_dom_sf"/>
</dbReference>
<keyword evidence="2" id="KW-0472">Membrane</keyword>